<accession>A0A2U1KQZ9</accession>
<keyword evidence="1" id="KW-0175">Coiled coil</keyword>
<protein>
    <recommendedName>
        <fullName evidence="4">Phospholipase-like protein</fullName>
    </recommendedName>
</protein>
<feature type="coiled-coil region" evidence="1">
    <location>
        <begin position="197"/>
        <end position="254"/>
    </location>
</feature>
<organism evidence="2 3">
    <name type="scientific">Artemisia annua</name>
    <name type="common">Sweet wormwood</name>
    <dbReference type="NCBI Taxonomy" id="35608"/>
    <lineage>
        <taxon>Eukaryota</taxon>
        <taxon>Viridiplantae</taxon>
        <taxon>Streptophyta</taxon>
        <taxon>Embryophyta</taxon>
        <taxon>Tracheophyta</taxon>
        <taxon>Spermatophyta</taxon>
        <taxon>Magnoliopsida</taxon>
        <taxon>eudicotyledons</taxon>
        <taxon>Gunneridae</taxon>
        <taxon>Pentapetalae</taxon>
        <taxon>asterids</taxon>
        <taxon>campanulids</taxon>
        <taxon>Asterales</taxon>
        <taxon>Asteraceae</taxon>
        <taxon>Asteroideae</taxon>
        <taxon>Anthemideae</taxon>
        <taxon>Artemisiinae</taxon>
        <taxon>Artemisia</taxon>
    </lineage>
</organism>
<evidence type="ECO:0000313" key="3">
    <source>
        <dbReference type="Proteomes" id="UP000245207"/>
    </source>
</evidence>
<dbReference type="AlphaFoldDB" id="A0A2U1KQZ9"/>
<evidence type="ECO:0000256" key="1">
    <source>
        <dbReference type="SAM" id="Coils"/>
    </source>
</evidence>
<sequence>MGRLELFDELAKACGSTTLERQLDLYLERSIGKEKALESDIRKVCLNLADSIKETEAFAKECDVMKDTNDYIQQYIPRPPPLRPESSLVDAYLAKLEKKRNHAKLDVCELPSVSRSDSSVREPSLKDRVITELNTRVFKLESIIQVLHRERNGGVVAPLAFNDCFSNMTNDFRASLNNLYLDLVKLPESDEDIVLYIREEELRLRLEEEDRLQLEDEKMRKQEMRIRVDEYKRMRSEEEMVSHLAEEKKKKRNEFVNSAKLKKSLTLVAPNKRNHADGLPSESNYKVSWVKLKKTRGYINDPCMIERLKNVKPWKEDLSRWFHTNDTLWLNDEFDLFLSKPSKVNYKFPWSDDFIVNRNFWLRLVCLDPARKGWLTEEHIDLWVDYMWHVRPENCKWAMVSTYFVQLLLQNTMPLFYVDGRRFLCRLMKLKDIGVLPILIFFPAWSHSMIAGTHMTMNVVIGMSG</sequence>
<name>A0A2U1KQZ9_ARTAN</name>
<dbReference type="EMBL" id="PKPP01014858">
    <property type="protein sequence ID" value="PWA39192.1"/>
    <property type="molecule type" value="Genomic_DNA"/>
</dbReference>
<keyword evidence="3" id="KW-1185">Reference proteome</keyword>
<proteinExistence type="predicted"/>
<reference evidence="2 3" key="1">
    <citation type="journal article" date="2018" name="Mol. Plant">
        <title>The genome of Artemisia annua provides insight into the evolution of Asteraceae family and artemisinin biosynthesis.</title>
        <authorList>
            <person name="Shen Q."/>
            <person name="Zhang L."/>
            <person name="Liao Z."/>
            <person name="Wang S."/>
            <person name="Yan T."/>
            <person name="Shi P."/>
            <person name="Liu M."/>
            <person name="Fu X."/>
            <person name="Pan Q."/>
            <person name="Wang Y."/>
            <person name="Lv Z."/>
            <person name="Lu X."/>
            <person name="Zhang F."/>
            <person name="Jiang W."/>
            <person name="Ma Y."/>
            <person name="Chen M."/>
            <person name="Hao X."/>
            <person name="Li L."/>
            <person name="Tang Y."/>
            <person name="Lv G."/>
            <person name="Zhou Y."/>
            <person name="Sun X."/>
            <person name="Brodelius P.E."/>
            <person name="Rose J.K.C."/>
            <person name="Tang K."/>
        </authorList>
    </citation>
    <scope>NUCLEOTIDE SEQUENCE [LARGE SCALE GENOMIC DNA]</scope>
    <source>
        <strain evidence="3">cv. Huhao1</strain>
        <tissue evidence="2">Leaf</tissue>
    </source>
</reference>
<gene>
    <name evidence="2" type="ORF">CTI12_AA574300</name>
</gene>
<comment type="caution">
    <text evidence="2">The sequence shown here is derived from an EMBL/GenBank/DDBJ whole genome shotgun (WGS) entry which is preliminary data.</text>
</comment>
<evidence type="ECO:0000313" key="2">
    <source>
        <dbReference type="EMBL" id="PWA39192.1"/>
    </source>
</evidence>
<evidence type="ECO:0008006" key="4">
    <source>
        <dbReference type="Google" id="ProtNLM"/>
    </source>
</evidence>
<dbReference type="Proteomes" id="UP000245207">
    <property type="component" value="Unassembled WGS sequence"/>
</dbReference>